<evidence type="ECO:0000256" key="5">
    <source>
        <dbReference type="ARBA" id="ARBA00022670"/>
    </source>
</evidence>
<dbReference type="RefSeq" id="WP_083048698.1">
    <property type="nucleotide sequence ID" value="NZ_CAXXQO010000003.1"/>
</dbReference>
<keyword evidence="8 10" id="KW-1133">Transmembrane helix</keyword>
<feature type="transmembrane region" description="Helical" evidence="10">
    <location>
        <begin position="67"/>
        <end position="94"/>
    </location>
</feature>
<feature type="transmembrane region" description="Helical" evidence="10">
    <location>
        <begin position="171"/>
        <end position="189"/>
    </location>
</feature>
<comment type="subcellular location">
    <subcellularLocation>
        <location evidence="1">Cell membrane</location>
        <topology evidence="1">Multi-pass membrane protein</topology>
    </subcellularLocation>
</comment>
<dbReference type="PANTHER" id="PTHR36844">
    <property type="entry name" value="PROTEASE PRSW"/>
    <property type="match status" value="1"/>
</dbReference>
<dbReference type="STRING" id="1963862.B4O97_04370"/>
<evidence type="ECO:0000313" key="11">
    <source>
        <dbReference type="EMBL" id="ORC36866.1"/>
    </source>
</evidence>
<name>A0A1Y1S0Q1_9SPIO</name>
<evidence type="ECO:0000256" key="1">
    <source>
        <dbReference type="ARBA" id="ARBA00004651"/>
    </source>
</evidence>
<organism evidence="11 12">
    <name type="scientific">Marispirochaeta aestuarii</name>
    <dbReference type="NCBI Taxonomy" id="1963862"/>
    <lineage>
        <taxon>Bacteria</taxon>
        <taxon>Pseudomonadati</taxon>
        <taxon>Spirochaetota</taxon>
        <taxon>Spirochaetia</taxon>
        <taxon>Spirochaetales</taxon>
        <taxon>Spirochaetaceae</taxon>
        <taxon>Marispirochaeta</taxon>
    </lineage>
</organism>
<evidence type="ECO:0000256" key="2">
    <source>
        <dbReference type="ARBA" id="ARBA00009165"/>
    </source>
</evidence>
<protein>
    <recommendedName>
        <fullName evidence="3">Protease PrsW</fullName>
    </recommendedName>
</protein>
<dbReference type="PIRSF" id="PIRSF016933">
    <property type="entry name" value="PrsW"/>
    <property type="match status" value="1"/>
</dbReference>
<feature type="transmembrane region" description="Helical" evidence="10">
    <location>
        <begin position="106"/>
        <end position="126"/>
    </location>
</feature>
<keyword evidence="7" id="KW-0378">Hydrolase</keyword>
<comment type="caution">
    <text evidence="11">The sequence shown here is derived from an EMBL/GenBank/DDBJ whole genome shotgun (WGS) entry which is preliminary data.</text>
</comment>
<dbReference type="OrthoDB" id="5504276at2"/>
<keyword evidence="9 10" id="KW-0472">Membrane</keyword>
<dbReference type="GO" id="GO:0005886">
    <property type="term" value="C:plasma membrane"/>
    <property type="evidence" value="ECO:0007669"/>
    <property type="project" value="UniProtKB-SubCell"/>
</dbReference>
<feature type="transmembrane region" description="Helical" evidence="10">
    <location>
        <begin position="6"/>
        <end position="23"/>
    </location>
</feature>
<dbReference type="InterPro" id="IPR026898">
    <property type="entry name" value="PrsW"/>
</dbReference>
<dbReference type="GO" id="GO:0006508">
    <property type="term" value="P:proteolysis"/>
    <property type="evidence" value="ECO:0007669"/>
    <property type="project" value="UniProtKB-KW"/>
</dbReference>
<evidence type="ECO:0000256" key="9">
    <source>
        <dbReference type="ARBA" id="ARBA00023136"/>
    </source>
</evidence>
<sequence length="231" mass="25738">MSAVPIIMAIIPSLVLVLLFMRFDRRRPEPRGEILRAFVLGVFSTIPVLVLEILVDAFFSPWFTNPLYLAVLEAFVVAALCEEGIKLMVVRYFLYRRAHFNEVMDGILYTVAAGLGFACLENIIYVASGGITVALTRAFTAVPLHAVCSALLGYALGMARFAPTADEEQRLISGGLFLAVFIHGTYNFLLFMVPFWGALSALTVFPLLFIAVRMVRERLRRAEIADRKRGI</sequence>
<feature type="transmembrane region" description="Helical" evidence="10">
    <location>
        <begin position="35"/>
        <end position="55"/>
    </location>
</feature>
<dbReference type="InterPro" id="IPR023596">
    <property type="entry name" value="Peptidase_PrsW_arch/bac"/>
</dbReference>
<keyword evidence="12" id="KW-1185">Reference proteome</keyword>
<feature type="transmembrane region" description="Helical" evidence="10">
    <location>
        <begin position="195"/>
        <end position="215"/>
    </location>
</feature>
<keyword evidence="4" id="KW-1003">Cell membrane</keyword>
<dbReference type="AlphaFoldDB" id="A0A1Y1S0Q1"/>
<evidence type="ECO:0000256" key="4">
    <source>
        <dbReference type="ARBA" id="ARBA00022475"/>
    </source>
</evidence>
<proteinExistence type="inferred from homology"/>
<keyword evidence="6 10" id="KW-0812">Transmembrane</keyword>
<dbReference type="Proteomes" id="UP000192343">
    <property type="component" value="Unassembled WGS sequence"/>
</dbReference>
<evidence type="ECO:0000256" key="8">
    <source>
        <dbReference type="ARBA" id="ARBA00022989"/>
    </source>
</evidence>
<gene>
    <name evidence="11" type="ORF">B4O97_04370</name>
</gene>
<evidence type="ECO:0000256" key="6">
    <source>
        <dbReference type="ARBA" id="ARBA00022692"/>
    </source>
</evidence>
<feature type="transmembrane region" description="Helical" evidence="10">
    <location>
        <begin position="138"/>
        <end position="159"/>
    </location>
</feature>
<comment type="similarity">
    <text evidence="2">Belongs to the protease PrsW family.</text>
</comment>
<dbReference type="GO" id="GO:0008233">
    <property type="term" value="F:peptidase activity"/>
    <property type="evidence" value="ECO:0007669"/>
    <property type="project" value="UniProtKB-KW"/>
</dbReference>
<keyword evidence="5" id="KW-0645">Protease</keyword>
<evidence type="ECO:0000256" key="10">
    <source>
        <dbReference type="SAM" id="Phobius"/>
    </source>
</evidence>
<evidence type="ECO:0000313" key="12">
    <source>
        <dbReference type="Proteomes" id="UP000192343"/>
    </source>
</evidence>
<reference evidence="11 12" key="1">
    <citation type="submission" date="2017-03" db="EMBL/GenBank/DDBJ databases">
        <title>Draft Genome sequence of Marispirochaeta sp. strain JC444.</title>
        <authorList>
            <person name="Shivani Y."/>
            <person name="Subhash Y."/>
            <person name="Sasikala C."/>
            <person name="Ramana C."/>
        </authorList>
    </citation>
    <scope>NUCLEOTIDE SEQUENCE [LARGE SCALE GENOMIC DNA]</scope>
    <source>
        <strain evidence="11 12">JC444</strain>
    </source>
</reference>
<dbReference type="EMBL" id="MWQY01000004">
    <property type="protein sequence ID" value="ORC36866.1"/>
    <property type="molecule type" value="Genomic_DNA"/>
</dbReference>
<dbReference type="Pfam" id="PF13367">
    <property type="entry name" value="PrsW-protease"/>
    <property type="match status" value="1"/>
</dbReference>
<dbReference type="PANTHER" id="PTHR36844:SF1">
    <property type="entry name" value="PROTEASE PRSW"/>
    <property type="match status" value="1"/>
</dbReference>
<accession>A0A1Y1S0Q1</accession>
<evidence type="ECO:0000256" key="3">
    <source>
        <dbReference type="ARBA" id="ARBA00018997"/>
    </source>
</evidence>
<evidence type="ECO:0000256" key="7">
    <source>
        <dbReference type="ARBA" id="ARBA00022801"/>
    </source>
</evidence>